<dbReference type="AlphaFoldDB" id="A0A5R9B2B2"/>
<evidence type="ECO:0000259" key="3">
    <source>
        <dbReference type="PROSITE" id="PS50937"/>
    </source>
</evidence>
<dbReference type="Gene3D" id="1.10.1660.10">
    <property type="match status" value="1"/>
</dbReference>
<reference evidence="4 5" key="1">
    <citation type="submission" date="2019-05" db="EMBL/GenBank/DDBJ databases">
        <title>The metagenome of a microbial culture collection derived from dairy environment covers the genomic content of the human microbiome.</title>
        <authorList>
            <person name="Roder T."/>
            <person name="Wuthrich D."/>
            <person name="Sattari Z."/>
            <person name="Von Ah U."/>
            <person name="Bar C."/>
            <person name="Ronchi F."/>
            <person name="Macpherson A.J."/>
            <person name="Ganal-Vonarburg S.C."/>
            <person name="Bruggmann R."/>
            <person name="Vergeres G."/>
        </authorList>
    </citation>
    <scope>NUCLEOTIDE SEQUENCE [LARGE SCALE GENOMIC DNA]</scope>
    <source>
        <strain evidence="4 5">FAM 20833</strain>
    </source>
</reference>
<dbReference type="SUPFAM" id="SSF46955">
    <property type="entry name" value="Putative DNA-binding domain"/>
    <property type="match status" value="1"/>
</dbReference>
<dbReference type="RefSeq" id="WP_138405984.1">
    <property type="nucleotide sequence ID" value="NZ_JALKRW010000003.1"/>
</dbReference>
<evidence type="ECO:0000313" key="4">
    <source>
        <dbReference type="EMBL" id="TLP89494.1"/>
    </source>
</evidence>
<dbReference type="GO" id="GO:0003700">
    <property type="term" value="F:DNA-binding transcription factor activity"/>
    <property type="evidence" value="ECO:0007669"/>
    <property type="project" value="InterPro"/>
</dbReference>
<feature type="transmembrane region" description="Helical" evidence="2">
    <location>
        <begin position="142"/>
        <end position="163"/>
    </location>
</feature>
<comment type="caution">
    <text evidence="4">The sequence shown here is derived from an EMBL/GenBank/DDBJ whole genome shotgun (WGS) entry which is preliminary data.</text>
</comment>
<evidence type="ECO:0000256" key="1">
    <source>
        <dbReference type="ARBA" id="ARBA00023125"/>
    </source>
</evidence>
<dbReference type="InterPro" id="IPR000551">
    <property type="entry name" value="MerR-type_HTH_dom"/>
</dbReference>
<sequence>MTQYQTGELAKQCGVSIRTIQYYDKKGLLTSTKTEDNGRRVFDTQSKQDLEIILILKRFGFSLKDIKKIIVEENKLKTIRSMIEQRTLNIEHEIEKNKMLLSEMKQFKSFIGKDSEAPLNKLLETSQYVANKGIMSTLTRSIIYRVLPVVIVQYTALLTSIITRKWWPNFVVLPFLIIFAVYFTNFIYKRLMYVCPNCQEVFRPNIKSWLFASHTPKTRKLQCPNCHETSHCMAIGQRIEDSNELMKV</sequence>
<dbReference type="InterPro" id="IPR047057">
    <property type="entry name" value="MerR_fam"/>
</dbReference>
<dbReference type="InterPro" id="IPR009061">
    <property type="entry name" value="DNA-bd_dom_put_sf"/>
</dbReference>
<evidence type="ECO:0000256" key="2">
    <source>
        <dbReference type="SAM" id="Phobius"/>
    </source>
</evidence>
<dbReference type="PRINTS" id="PR00040">
    <property type="entry name" value="HTHMERR"/>
</dbReference>
<keyword evidence="1" id="KW-0238">DNA-binding</keyword>
<protein>
    <submittedName>
        <fullName evidence="4">MerR family transcriptional regulator</fullName>
    </submittedName>
</protein>
<organism evidence="4 5">
    <name type="scientific">Staphylococcus xylosus</name>
    <dbReference type="NCBI Taxonomy" id="1288"/>
    <lineage>
        <taxon>Bacteria</taxon>
        <taxon>Bacillati</taxon>
        <taxon>Bacillota</taxon>
        <taxon>Bacilli</taxon>
        <taxon>Bacillales</taxon>
        <taxon>Staphylococcaceae</taxon>
        <taxon>Staphylococcus</taxon>
    </lineage>
</organism>
<dbReference type="PANTHER" id="PTHR30204:SF96">
    <property type="entry name" value="CHROMOSOME-ANCHORING PROTEIN RACA"/>
    <property type="match status" value="1"/>
</dbReference>
<dbReference type="GO" id="GO:0003677">
    <property type="term" value="F:DNA binding"/>
    <property type="evidence" value="ECO:0007669"/>
    <property type="project" value="UniProtKB-KW"/>
</dbReference>
<dbReference type="CDD" id="cd01106">
    <property type="entry name" value="HTH_TipAL-Mta"/>
    <property type="match status" value="1"/>
</dbReference>
<gene>
    <name evidence="4" type="ORF">FEZ53_08475</name>
</gene>
<dbReference type="Pfam" id="PF13411">
    <property type="entry name" value="MerR_1"/>
    <property type="match status" value="1"/>
</dbReference>
<dbReference type="PROSITE" id="PS50937">
    <property type="entry name" value="HTH_MERR_2"/>
    <property type="match status" value="1"/>
</dbReference>
<dbReference type="EMBL" id="VBTJ01000002">
    <property type="protein sequence ID" value="TLP89494.1"/>
    <property type="molecule type" value="Genomic_DNA"/>
</dbReference>
<name>A0A5R9B2B2_STAXY</name>
<keyword evidence="2" id="KW-1133">Transmembrane helix</keyword>
<keyword evidence="2" id="KW-0472">Membrane</keyword>
<accession>A0A5R9B2B2</accession>
<dbReference type="SMART" id="SM00422">
    <property type="entry name" value="HTH_MERR"/>
    <property type="match status" value="1"/>
</dbReference>
<feature type="transmembrane region" description="Helical" evidence="2">
    <location>
        <begin position="169"/>
        <end position="188"/>
    </location>
</feature>
<keyword evidence="2" id="KW-0812">Transmembrane</keyword>
<dbReference type="OrthoDB" id="9791488at2"/>
<dbReference type="PANTHER" id="PTHR30204">
    <property type="entry name" value="REDOX-CYCLING DRUG-SENSING TRANSCRIPTIONAL ACTIVATOR SOXR"/>
    <property type="match status" value="1"/>
</dbReference>
<dbReference type="Proteomes" id="UP000307747">
    <property type="component" value="Unassembled WGS sequence"/>
</dbReference>
<feature type="domain" description="HTH merR-type" evidence="3">
    <location>
        <begin position="1"/>
        <end position="72"/>
    </location>
</feature>
<proteinExistence type="predicted"/>
<evidence type="ECO:0000313" key="5">
    <source>
        <dbReference type="Proteomes" id="UP000307747"/>
    </source>
</evidence>